<feature type="compositionally biased region" description="Polar residues" evidence="1">
    <location>
        <begin position="1132"/>
        <end position="1143"/>
    </location>
</feature>
<dbReference type="InterPro" id="IPR041078">
    <property type="entry name" value="Plavaka"/>
</dbReference>
<sequence length="1210" mass="137807">MVNELDATLTTTVSVSGLAIQNKSLSSSEESRLDMSTTVSLQDLVDIEITEPEPNIAIITPIPTPVDSYPPTRITTLGRASRLPRRYRDELPHAQPVVVAPVLDEQAPQTTVRRITLIVRDQVKTVANPFGLLRHYLHRPSYDPDAVVPIDELCNRREQFDVPAGYGGAALDAEPTEHRAPWPFTNMSTWRLMSWANSGGRTKSESETTRLVNEVLLQDDFDPAALRGFNAHTENLRLDRMQNSSSSLPKFQEAAVTIEIPSGDKGIQPQNFSVTGLQYQSIISVMKSIFSEPLADKFHFTPFKLFQVLPSSESLQRLYSELYNSDAFIEEHDCIQRLPAPPDQLDCKLERVALGLMFWSDSTHLANFGEAKLWPLYMMFGNLSKYIRSRPNSGACQHIAYIPSLPAPFHDFASRFFTKWSTTRQREGLLTHCRRELMHAVWKFLLDDEFLHAYKYGVVIQCHDGVERRFFPRIFTYSADYPEKVLIATIRDKGKCPCPRCLVEKSALDRMGLFQDLRIRRTKFRQLLTGAVTRARTFIYHSGLPINGTAVDGLLKDTSSIPTINAFDNRLGDNFSVSKMLAVDLLHEIELGVWRTLWTHLIRMLYAAPHGPRLVAELDQRFCQVPAFGTTIRRFLGNPSEMKKLAARNFEDLLQCAIPVFEGLFEDEHNDRLLKLLYRLAEWHALAKLRLHSETTLEWLERTTKEVGIMMRAFRDKSASQFNTVELPREQDARARRQANALSQQPLQSQTQVPSANQATRKTRTLNLFTYKFHAMGDYVSFIRLFGTTDNYSTQIGELAHRTVKALYGLTNKRDASKQIAKRYSREKRLQQARANLHKAKRLGKGGEHIAPSLQIVDRHLHHVGIEMSTVKDDMKVPPDLHYFISENTNHPVSLHAFLVDKNRDDPAKKDFWPKLQDHLLGRLLGQNFDGDSYGSFTDSERNSIDLYKKKFYAVKTMRVNYTTYDVRRDQDVINPRTDHSMVMVQSADDDPKTHPYWYARVLGIFHAEVLRLDNGQVKGIQHMEFLWVRWMGAEPHYRWGRKIGRLPKIGFIVENDEYAFGFLDPALVIRACHLIPDFVTGRTLELLNTREVTAARSVEETDDWGSFYVNIFVDRDMFMRHAGGGVGHLGSATQQVDNESSPNEPPEAGDEGDRNDEPQAGDPDDGSEDSDAEEDDNEENIDLHSDESGDDLGPDDGEDLYEDDGYGTP</sequence>
<proteinExistence type="predicted"/>
<dbReference type="EMBL" id="JANVFU010000005">
    <property type="protein sequence ID" value="KAJ3745659.1"/>
    <property type="molecule type" value="Genomic_DNA"/>
</dbReference>
<accession>A0A9W8P2Q0</accession>
<evidence type="ECO:0000313" key="2">
    <source>
        <dbReference type="EMBL" id="KAJ3745659.1"/>
    </source>
</evidence>
<feature type="compositionally biased region" description="Acidic residues" evidence="1">
    <location>
        <begin position="1163"/>
        <end position="1181"/>
    </location>
</feature>
<keyword evidence="3" id="KW-1185">Reference proteome</keyword>
<protein>
    <submittedName>
        <fullName evidence="2">Uncharacterized protein</fullName>
    </submittedName>
</protein>
<feature type="region of interest" description="Disordered" evidence="1">
    <location>
        <begin position="1127"/>
        <end position="1210"/>
    </location>
</feature>
<feature type="region of interest" description="Disordered" evidence="1">
    <location>
        <begin position="739"/>
        <end position="759"/>
    </location>
</feature>
<evidence type="ECO:0000256" key="1">
    <source>
        <dbReference type="SAM" id="MobiDB-lite"/>
    </source>
</evidence>
<evidence type="ECO:0000313" key="3">
    <source>
        <dbReference type="Proteomes" id="UP001142393"/>
    </source>
</evidence>
<reference evidence="2 3" key="1">
    <citation type="journal article" date="2023" name="Proc. Natl. Acad. Sci. U.S.A.">
        <title>A global phylogenomic analysis of the shiitake genus Lentinula.</title>
        <authorList>
            <person name="Sierra-Patev S."/>
            <person name="Min B."/>
            <person name="Naranjo-Ortiz M."/>
            <person name="Looney B."/>
            <person name="Konkel Z."/>
            <person name="Slot J.C."/>
            <person name="Sakamoto Y."/>
            <person name="Steenwyk J.L."/>
            <person name="Rokas A."/>
            <person name="Carro J."/>
            <person name="Camarero S."/>
            <person name="Ferreira P."/>
            <person name="Molpeceres G."/>
            <person name="Ruiz-Duenas F.J."/>
            <person name="Serrano A."/>
            <person name="Henrissat B."/>
            <person name="Drula E."/>
            <person name="Hughes K.W."/>
            <person name="Mata J.L."/>
            <person name="Ishikawa N.K."/>
            <person name="Vargas-Isla R."/>
            <person name="Ushijima S."/>
            <person name="Smith C.A."/>
            <person name="Donoghue J."/>
            <person name="Ahrendt S."/>
            <person name="Andreopoulos W."/>
            <person name="He G."/>
            <person name="LaButti K."/>
            <person name="Lipzen A."/>
            <person name="Ng V."/>
            <person name="Riley R."/>
            <person name="Sandor L."/>
            <person name="Barry K."/>
            <person name="Martinez A.T."/>
            <person name="Xiao Y."/>
            <person name="Gibbons J.G."/>
            <person name="Terashima K."/>
            <person name="Grigoriev I.V."/>
            <person name="Hibbett D."/>
        </authorList>
    </citation>
    <scope>NUCLEOTIDE SEQUENCE [LARGE SCALE GENOMIC DNA]</scope>
    <source>
        <strain evidence="2 3">TFB7810</strain>
    </source>
</reference>
<organism evidence="2 3">
    <name type="scientific">Lentinula detonsa</name>
    <dbReference type="NCBI Taxonomy" id="2804962"/>
    <lineage>
        <taxon>Eukaryota</taxon>
        <taxon>Fungi</taxon>
        <taxon>Dikarya</taxon>
        <taxon>Basidiomycota</taxon>
        <taxon>Agaricomycotina</taxon>
        <taxon>Agaricomycetes</taxon>
        <taxon>Agaricomycetidae</taxon>
        <taxon>Agaricales</taxon>
        <taxon>Marasmiineae</taxon>
        <taxon>Omphalotaceae</taxon>
        <taxon>Lentinula</taxon>
    </lineage>
</organism>
<dbReference type="AlphaFoldDB" id="A0A9W8P2Q0"/>
<gene>
    <name evidence="2" type="ORF">DFH05DRAFT_1542542</name>
</gene>
<dbReference type="Proteomes" id="UP001142393">
    <property type="component" value="Unassembled WGS sequence"/>
</dbReference>
<comment type="caution">
    <text evidence="2">The sequence shown here is derived from an EMBL/GenBank/DDBJ whole genome shotgun (WGS) entry which is preliminary data.</text>
</comment>
<feature type="compositionally biased region" description="Acidic residues" evidence="1">
    <location>
        <begin position="1189"/>
        <end position="1210"/>
    </location>
</feature>
<dbReference type="Pfam" id="PF18759">
    <property type="entry name" value="Plavaka"/>
    <property type="match status" value="1"/>
</dbReference>
<name>A0A9W8P2Q0_9AGAR</name>
<feature type="compositionally biased region" description="Polar residues" evidence="1">
    <location>
        <begin position="740"/>
        <end position="759"/>
    </location>
</feature>